<dbReference type="AlphaFoldDB" id="A0A0F9F6G2"/>
<dbReference type="InterPro" id="IPR010985">
    <property type="entry name" value="Ribbon_hlx_hlx"/>
</dbReference>
<dbReference type="EMBL" id="LAZR01022389">
    <property type="protein sequence ID" value="KKL82024.1"/>
    <property type="molecule type" value="Genomic_DNA"/>
</dbReference>
<protein>
    <recommendedName>
        <fullName evidence="2">Ribbon-helix-helix protein CopG domain-containing protein</fullName>
    </recommendedName>
</protein>
<feature type="domain" description="Ribbon-helix-helix protein CopG" evidence="2">
    <location>
        <begin position="2"/>
        <end position="44"/>
    </location>
</feature>
<evidence type="ECO:0000259" key="2">
    <source>
        <dbReference type="Pfam" id="PF01402"/>
    </source>
</evidence>
<reference evidence="3" key="1">
    <citation type="journal article" date="2015" name="Nature">
        <title>Complex archaea that bridge the gap between prokaryotes and eukaryotes.</title>
        <authorList>
            <person name="Spang A."/>
            <person name="Saw J.H."/>
            <person name="Jorgensen S.L."/>
            <person name="Zaremba-Niedzwiedzka K."/>
            <person name="Martijn J."/>
            <person name="Lind A.E."/>
            <person name="van Eijk R."/>
            <person name="Schleper C."/>
            <person name="Guy L."/>
            <person name="Ettema T.J."/>
        </authorList>
    </citation>
    <scope>NUCLEOTIDE SEQUENCE</scope>
</reference>
<proteinExistence type="predicted"/>
<evidence type="ECO:0000256" key="1">
    <source>
        <dbReference type="SAM" id="MobiDB-lite"/>
    </source>
</evidence>
<dbReference type="CDD" id="cd22231">
    <property type="entry name" value="RHH_NikR_HicB-like"/>
    <property type="match status" value="1"/>
</dbReference>
<comment type="caution">
    <text evidence="3">The sequence shown here is derived from an EMBL/GenBank/DDBJ whole genome shotgun (WGS) entry which is preliminary data.</text>
</comment>
<dbReference type="GO" id="GO:0006355">
    <property type="term" value="P:regulation of DNA-templated transcription"/>
    <property type="evidence" value="ECO:0007669"/>
    <property type="project" value="InterPro"/>
</dbReference>
<dbReference type="Pfam" id="PF01402">
    <property type="entry name" value="RHH_1"/>
    <property type="match status" value="1"/>
</dbReference>
<sequence>MKIVTVNIPESYLESIKRLIGEGGLYPSRSELIRCAVRDFLIKELKNAEEILKYQEVKTEEFDAKNFVRVPTETLNKNNEPVREFKTYKIVSKLDYKESSDKKKNPQGRKKKKLEPLGNPFWINKIDEQGNLIRIPKN</sequence>
<dbReference type="SUPFAM" id="SSF47598">
    <property type="entry name" value="Ribbon-helix-helix"/>
    <property type="match status" value="1"/>
</dbReference>
<evidence type="ECO:0000313" key="3">
    <source>
        <dbReference type="EMBL" id="KKL82024.1"/>
    </source>
</evidence>
<dbReference type="Gene3D" id="1.10.1220.10">
    <property type="entry name" value="Met repressor-like"/>
    <property type="match status" value="1"/>
</dbReference>
<name>A0A0F9F6G2_9ZZZZ</name>
<dbReference type="InterPro" id="IPR002145">
    <property type="entry name" value="CopG"/>
</dbReference>
<feature type="region of interest" description="Disordered" evidence="1">
    <location>
        <begin position="96"/>
        <end position="116"/>
    </location>
</feature>
<dbReference type="InterPro" id="IPR013321">
    <property type="entry name" value="Arc_rbn_hlx_hlx"/>
</dbReference>
<organism evidence="3">
    <name type="scientific">marine sediment metagenome</name>
    <dbReference type="NCBI Taxonomy" id="412755"/>
    <lineage>
        <taxon>unclassified sequences</taxon>
        <taxon>metagenomes</taxon>
        <taxon>ecological metagenomes</taxon>
    </lineage>
</organism>
<accession>A0A0F9F6G2</accession>
<gene>
    <name evidence="3" type="ORF">LCGC14_1988930</name>
</gene>